<feature type="transmembrane region" description="Helical" evidence="7">
    <location>
        <begin position="67"/>
        <end position="92"/>
    </location>
</feature>
<dbReference type="Proteomes" id="UP000658225">
    <property type="component" value="Unassembled WGS sequence"/>
</dbReference>
<keyword evidence="5" id="KW-0406">Ion transport</keyword>
<evidence type="ECO:0000256" key="6">
    <source>
        <dbReference type="ARBA" id="ARBA00023136"/>
    </source>
</evidence>
<feature type="transmembrane region" description="Helical" evidence="7">
    <location>
        <begin position="6"/>
        <end position="24"/>
    </location>
</feature>
<sequence>MGQIELFLNITVGLIMIILLAQLFGSMAQKVGQPRVVGEMISGIFLGPTFFGYLLPDIQGQIFNNETISILFVLSIIALAFYMFIVGLEIDFSKLEKSVARHTFFLSIAGFFPAAITGFLVAFLLYGNFVVNSNSLVFSLFIGTAVAMTAFPMLTRILEEKGITHTKVGTLALFSASIIDVFCWILLAVVLALHKANGYGSVLFTFFGLLLLVIVGYFIIRPIIQWMITTKFQNAIKDNESLPPVLFATILSLILLYAISTEVLGLYAVFGGFVLGVCMPRKKLFQKKLIASMEPMVKVFLLPIFFAYSGLKTQFIGLMNPSIISIIIILTIACFISKYGACTLTMRAMGYSWRTSSSVGSLMNAKGLMELILANVGLSTGIISEEVFALLIIISVITTAAAMPLYNYSLTKESRILQKNGSKPTSLTQKN</sequence>
<feature type="transmembrane region" description="Helical" evidence="7">
    <location>
        <begin position="389"/>
        <end position="409"/>
    </location>
</feature>
<feature type="transmembrane region" description="Helical" evidence="7">
    <location>
        <begin position="104"/>
        <end position="126"/>
    </location>
</feature>
<dbReference type="GO" id="GO:1902600">
    <property type="term" value="P:proton transmembrane transport"/>
    <property type="evidence" value="ECO:0007669"/>
    <property type="project" value="InterPro"/>
</dbReference>
<feature type="transmembrane region" description="Helical" evidence="7">
    <location>
        <begin position="199"/>
        <end position="220"/>
    </location>
</feature>
<feature type="transmembrane region" description="Helical" evidence="7">
    <location>
        <begin position="138"/>
        <end position="158"/>
    </location>
</feature>
<reference evidence="9" key="1">
    <citation type="submission" date="2020-10" db="EMBL/GenBank/DDBJ databases">
        <title>Genomic Encyclopedia of Type Strains, Phase IV (KMG-IV): sequencing the most valuable type-strain genomes for metagenomic binning, comparative biology and taxonomic classification.</title>
        <authorList>
            <person name="Goeker M."/>
        </authorList>
    </citation>
    <scope>NUCLEOTIDE SEQUENCE</scope>
    <source>
        <strain evidence="9">DSM 13886</strain>
    </source>
</reference>
<evidence type="ECO:0000256" key="2">
    <source>
        <dbReference type="ARBA" id="ARBA00022448"/>
    </source>
</evidence>
<keyword evidence="4 7" id="KW-1133">Transmembrane helix</keyword>
<dbReference type="GO" id="GO:0015297">
    <property type="term" value="F:antiporter activity"/>
    <property type="evidence" value="ECO:0007669"/>
    <property type="project" value="InterPro"/>
</dbReference>
<dbReference type="GO" id="GO:0016020">
    <property type="term" value="C:membrane"/>
    <property type="evidence" value="ECO:0007669"/>
    <property type="project" value="UniProtKB-SubCell"/>
</dbReference>
<dbReference type="AlphaFoldDB" id="A0A927R3S8"/>
<dbReference type="RefSeq" id="WP_192599143.1">
    <property type="nucleotide sequence ID" value="NZ_JADBEL010000013.1"/>
</dbReference>
<evidence type="ECO:0000313" key="10">
    <source>
        <dbReference type="Proteomes" id="UP000658225"/>
    </source>
</evidence>
<feature type="transmembrane region" description="Helical" evidence="7">
    <location>
        <begin position="323"/>
        <end position="346"/>
    </location>
</feature>
<dbReference type="Gene3D" id="1.20.1530.20">
    <property type="match status" value="1"/>
</dbReference>
<protein>
    <submittedName>
        <fullName evidence="9">Kef-type K+ transport system membrane component KefB</fullName>
    </submittedName>
</protein>
<feature type="transmembrane region" description="Helical" evidence="7">
    <location>
        <begin position="265"/>
        <end position="281"/>
    </location>
</feature>
<keyword evidence="6 7" id="KW-0472">Membrane</keyword>
<comment type="subcellular location">
    <subcellularLocation>
        <location evidence="1">Membrane</location>
        <topology evidence="1">Multi-pass membrane protein</topology>
    </subcellularLocation>
</comment>
<evidence type="ECO:0000259" key="8">
    <source>
        <dbReference type="Pfam" id="PF00999"/>
    </source>
</evidence>
<evidence type="ECO:0000256" key="4">
    <source>
        <dbReference type="ARBA" id="ARBA00022989"/>
    </source>
</evidence>
<name>A0A927R3S8_9BACL</name>
<feature type="domain" description="Cation/H+ exchanger transmembrane" evidence="8">
    <location>
        <begin position="17"/>
        <end position="400"/>
    </location>
</feature>
<proteinExistence type="predicted"/>
<evidence type="ECO:0000313" key="9">
    <source>
        <dbReference type="EMBL" id="MBE1555421.1"/>
    </source>
</evidence>
<dbReference type="InterPro" id="IPR006153">
    <property type="entry name" value="Cation/H_exchanger_TM"/>
</dbReference>
<evidence type="ECO:0000256" key="3">
    <source>
        <dbReference type="ARBA" id="ARBA00022692"/>
    </source>
</evidence>
<accession>A0A927R3S8</accession>
<dbReference type="InterPro" id="IPR050794">
    <property type="entry name" value="CPA2_transporter"/>
</dbReference>
<keyword evidence="10" id="KW-1185">Reference proteome</keyword>
<feature type="transmembrane region" description="Helical" evidence="7">
    <location>
        <begin position="170"/>
        <end position="193"/>
    </location>
</feature>
<keyword evidence="3 7" id="KW-0812">Transmembrane</keyword>
<gene>
    <name evidence="9" type="ORF">H4683_002526</name>
</gene>
<evidence type="ECO:0000256" key="7">
    <source>
        <dbReference type="SAM" id="Phobius"/>
    </source>
</evidence>
<evidence type="ECO:0000256" key="5">
    <source>
        <dbReference type="ARBA" id="ARBA00023065"/>
    </source>
</evidence>
<dbReference type="Pfam" id="PF00999">
    <property type="entry name" value="Na_H_Exchanger"/>
    <property type="match status" value="1"/>
</dbReference>
<dbReference type="PANTHER" id="PTHR32468">
    <property type="entry name" value="CATION/H + ANTIPORTER"/>
    <property type="match status" value="1"/>
</dbReference>
<dbReference type="PANTHER" id="PTHR32468:SF0">
    <property type="entry name" value="K(+)_H(+) ANTIPORTER 1"/>
    <property type="match status" value="1"/>
</dbReference>
<evidence type="ECO:0000256" key="1">
    <source>
        <dbReference type="ARBA" id="ARBA00004141"/>
    </source>
</evidence>
<comment type="caution">
    <text evidence="9">The sequence shown here is derived from an EMBL/GenBank/DDBJ whole genome shotgun (WGS) entry which is preliminary data.</text>
</comment>
<feature type="transmembrane region" description="Helical" evidence="7">
    <location>
        <begin position="36"/>
        <end position="55"/>
    </location>
</feature>
<keyword evidence="2" id="KW-0813">Transport</keyword>
<feature type="transmembrane region" description="Helical" evidence="7">
    <location>
        <begin position="293"/>
        <end position="311"/>
    </location>
</feature>
<dbReference type="EMBL" id="JADBEL010000013">
    <property type="protein sequence ID" value="MBE1555421.1"/>
    <property type="molecule type" value="Genomic_DNA"/>
</dbReference>
<dbReference type="InterPro" id="IPR038770">
    <property type="entry name" value="Na+/solute_symporter_sf"/>
</dbReference>
<organism evidence="9 10">
    <name type="scientific">Sporosarcina limicola</name>
    <dbReference type="NCBI Taxonomy" id="34101"/>
    <lineage>
        <taxon>Bacteria</taxon>
        <taxon>Bacillati</taxon>
        <taxon>Bacillota</taxon>
        <taxon>Bacilli</taxon>
        <taxon>Bacillales</taxon>
        <taxon>Caryophanaceae</taxon>
        <taxon>Sporosarcina</taxon>
    </lineage>
</organism>